<dbReference type="AlphaFoldDB" id="A0A0S2FCR8"/>
<sequence>MSPASEHHFYFADYEILVGGRFCIRGETTLDYAPPDAEGFDPAELLERIRSQVASERGVERDEVRIRHLSRL</sequence>
<dbReference type="EMBL" id="CP011129">
    <property type="protein sequence ID" value="ALN81343.1"/>
    <property type="molecule type" value="Genomic_DNA"/>
</dbReference>
<dbReference type="PATRIC" id="fig|84531.8.peg.3230"/>
<gene>
    <name evidence="1" type="ORF">LA76x_3215</name>
</gene>
<evidence type="ECO:0000313" key="2">
    <source>
        <dbReference type="Proteomes" id="UP000060787"/>
    </source>
</evidence>
<dbReference type="RefSeq" id="WP_057918423.1">
    <property type="nucleotide sequence ID" value="NZ_CP011129.1"/>
</dbReference>
<dbReference type="STRING" id="84531.LA76x_3215"/>
<proteinExistence type="predicted"/>
<keyword evidence="2" id="KW-1185">Reference proteome</keyword>
<name>A0A0S2FCR8_LYSAN</name>
<reference evidence="1 2" key="1">
    <citation type="journal article" date="2015" name="BMC Genomics">
        <title>Comparative genomics and metabolic profiling of the genus Lysobacter.</title>
        <authorList>
            <person name="de Bruijn I."/>
            <person name="Cheng X."/>
            <person name="de Jager V."/>
            <person name="Exposito R.G."/>
            <person name="Watrous J."/>
            <person name="Patel N."/>
            <person name="Postma J."/>
            <person name="Dorrestein P.C."/>
            <person name="Kobayashi D."/>
            <person name="Raaijmakers J.M."/>
        </authorList>
    </citation>
    <scope>NUCLEOTIDE SEQUENCE [LARGE SCALE GENOMIC DNA]</scope>
    <source>
        <strain evidence="1 2">76</strain>
    </source>
</reference>
<evidence type="ECO:0000313" key="1">
    <source>
        <dbReference type="EMBL" id="ALN81343.1"/>
    </source>
</evidence>
<dbReference type="Proteomes" id="UP000060787">
    <property type="component" value="Chromosome"/>
</dbReference>
<organism evidence="1 2">
    <name type="scientific">Lysobacter antibioticus</name>
    <dbReference type="NCBI Taxonomy" id="84531"/>
    <lineage>
        <taxon>Bacteria</taxon>
        <taxon>Pseudomonadati</taxon>
        <taxon>Pseudomonadota</taxon>
        <taxon>Gammaproteobacteria</taxon>
        <taxon>Lysobacterales</taxon>
        <taxon>Lysobacteraceae</taxon>
        <taxon>Lysobacter</taxon>
    </lineage>
</organism>
<protein>
    <submittedName>
        <fullName evidence="1">Uncharacterized protein</fullName>
    </submittedName>
</protein>
<accession>A0A0S2FCR8</accession>
<dbReference type="KEGG" id="lab:LA76x_3215"/>